<dbReference type="GO" id="GO:0005886">
    <property type="term" value="C:plasma membrane"/>
    <property type="evidence" value="ECO:0007669"/>
    <property type="project" value="TreeGrafter"/>
</dbReference>
<dbReference type="InterPro" id="IPR005311">
    <property type="entry name" value="PBP_dimer"/>
</dbReference>
<dbReference type="Gene3D" id="1.10.150.770">
    <property type="match status" value="1"/>
</dbReference>
<protein>
    <submittedName>
        <fullName evidence="7">Peptidoglycan synthetase FtsI</fullName>
    </submittedName>
</protein>
<dbReference type="InterPro" id="IPR012338">
    <property type="entry name" value="Beta-lactam/transpept-like"/>
</dbReference>
<gene>
    <name evidence="7" type="ORF">SAMN05421771_1935</name>
</gene>
<reference evidence="7 8" key="1">
    <citation type="submission" date="2016-10" db="EMBL/GenBank/DDBJ databases">
        <authorList>
            <person name="de Groot N.N."/>
        </authorList>
    </citation>
    <scope>NUCLEOTIDE SEQUENCE [LARGE SCALE GENOMIC DNA]</scope>
    <source>
        <strain evidence="7 8">DSM 21001</strain>
    </source>
</reference>
<evidence type="ECO:0000313" key="7">
    <source>
        <dbReference type="EMBL" id="SFS11249.1"/>
    </source>
</evidence>
<evidence type="ECO:0000313" key="8">
    <source>
        <dbReference type="Proteomes" id="UP000199024"/>
    </source>
</evidence>
<dbReference type="Gene3D" id="3.90.1310.10">
    <property type="entry name" value="Penicillin-binding protein 2a (Domain 2)"/>
    <property type="match status" value="1"/>
</dbReference>
<dbReference type="GO" id="GO:0071555">
    <property type="term" value="P:cell wall organization"/>
    <property type="evidence" value="ECO:0007669"/>
    <property type="project" value="TreeGrafter"/>
</dbReference>
<dbReference type="Gene3D" id="3.30.450.330">
    <property type="match status" value="1"/>
</dbReference>
<dbReference type="PANTHER" id="PTHR30627">
    <property type="entry name" value="PEPTIDOGLYCAN D,D-TRANSPEPTIDASE"/>
    <property type="match status" value="1"/>
</dbReference>
<evidence type="ECO:0000256" key="1">
    <source>
        <dbReference type="ARBA" id="ARBA00004370"/>
    </source>
</evidence>
<feature type="transmembrane region" description="Helical" evidence="5">
    <location>
        <begin position="26"/>
        <end position="46"/>
    </location>
</feature>
<dbReference type="SUPFAM" id="SSF56601">
    <property type="entry name" value="beta-lactamase/transpeptidase-like"/>
    <property type="match status" value="1"/>
</dbReference>
<keyword evidence="2" id="KW-0121">Carboxypeptidase</keyword>
<organism evidence="7 8">
    <name type="scientific">Granulicella pectinivorans</name>
    <dbReference type="NCBI Taxonomy" id="474950"/>
    <lineage>
        <taxon>Bacteria</taxon>
        <taxon>Pseudomonadati</taxon>
        <taxon>Acidobacteriota</taxon>
        <taxon>Terriglobia</taxon>
        <taxon>Terriglobales</taxon>
        <taxon>Acidobacteriaceae</taxon>
        <taxon>Granulicella</taxon>
    </lineage>
</organism>
<keyword evidence="5" id="KW-0812">Transmembrane</keyword>
<dbReference type="Pfam" id="PF03717">
    <property type="entry name" value="PBP_dimer"/>
    <property type="match status" value="1"/>
</dbReference>
<keyword evidence="2" id="KW-0645">Protease</keyword>
<keyword evidence="2" id="KW-0378">Hydrolase</keyword>
<dbReference type="CDD" id="cd06575">
    <property type="entry name" value="PASTA_Pbp2x-like_2"/>
    <property type="match status" value="1"/>
</dbReference>
<dbReference type="Pfam" id="PF03793">
    <property type="entry name" value="PASTA"/>
    <property type="match status" value="1"/>
</dbReference>
<feature type="compositionally biased region" description="Low complexity" evidence="4">
    <location>
        <begin position="638"/>
        <end position="652"/>
    </location>
</feature>
<dbReference type="EMBL" id="FOZL01000001">
    <property type="protein sequence ID" value="SFS11249.1"/>
    <property type="molecule type" value="Genomic_DNA"/>
</dbReference>
<dbReference type="InterPro" id="IPR050515">
    <property type="entry name" value="Beta-lactam/transpept"/>
</dbReference>
<dbReference type="InterPro" id="IPR001460">
    <property type="entry name" value="PCN-bd_Tpept"/>
</dbReference>
<evidence type="ECO:0000256" key="4">
    <source>
        <dbReference type="SAM" id="MobiDB-lite"/>
    </source>
</evidence>
<dbReference type="Gene3D" id="3.40.710.10">
    <property type="entry name" value="DD-peptidase/beta-lactamase superfamily"/>
    <property type="match status" value="1"/>
</dbReference>
<dbReference type="PANTHER" id="PTHR30627:SF1">
    <property type="entry name" value="PEPTIDOGLYCAN D,D-TRANSPEPTIDASE FTSI"/>
    <property type="match status" value="1"/>
</dbReference>
<dbReference type="Pfam" id="PF00905">
    <property type="entry name" value="Transpeptidase"/>
    <property type="match status" value="1"/>
</dbReference>
<comment type="subcellular location">
    <subcellularLocation>
        <location evidence="1">Membrane</location>
    </subcellularLocation>
</comment>
<keyword evidence="8" id="KW-1185">Reference proteome</keyword>
<dbReference type="GO" id="GO:0004180">
    <property type="term" value="F:carboxypeptidase activity"/>
    <property type="evidence" value="ECO:0007669"/>
    <property type="project" value="UniProtKB-KW"/>
</dbReference>
<evidence type="ECO:0000256" key="5">
    <source>
        <dbReference type="SAM" id="Phobius"/>
    </source>
</evidence>
<proteinExistence type="predicted"/>
<dbReference type="PROSITE" id="PS51178">
    <property type="entry name" value="PASTA"/>
    <property type="match status" value="1"/>
</dbReference>
<keyword evidence="5" id="KW-1133">Transmembrane helix</keyword>
<dbReference type="GO" id="GO:0008658">
    <property type="term" value="F:penicillin binding"/>
    <property type="evidence" value="ECO:0007669"/>
    <property type="project" value="InterPro"/>
</dbReference>
<evidence type="ECO:0000256" key="3">
    <source>
        <dbReference type="ARBA" id="ARBA00023136"/>
    </source>
</evidence>
<dbReference type="Proteomes" id="UP000199024">
    <property type="component" value="Unassembled WGS sequence"/>
</dbReference>
<evidence type="ECO:0000256" key="2">
    <source>
        <dbReference type="ARBA" id="ARBA00022645"/>
    </source>
</evidence>
<dbReference type="InterPro" id="IPR036138">
    <property type="entry name" value="PBP_dimer_sf"/>
</dbReference>
<feature type="domain" description="PASTA" evidence="6">
    <location>
        <begin position="717"/>
        <end position="777"/>
    </location>
</feature>
<feature type="region of interest" description="Disordered" evidence="4">
    <location>
        <begin position="633"/>
        <end position="660"/>
    </location>
</feature>
<dbReference type="AlphaFoldDB" id="A0A1I6M6B3"/>
<keyword evidence="3 5" id="KW-0472">Membrane</keyword>
<dbReference type="InterPro" id="IPR005543">
    <property type="entry name" value="PASTA_dom"/>
</dbReference>
<accession>A0A1I6M6B3</accession>
<sequence length="777" mass="83448">MGYGTPTNNNQARRQTLTAPIRRIRFAYVALFFCAWVCAIGMRLTWLQLIKSSEWEHRAANQQQRTFEVAPRRGVLYDRNLRELAMTVLVDSVYAVPSELGENRAGAAEILAKVVHADPTDNFTSQQQMLARFTASRNFAWVARRVDAETAQRVRELNLKGVYLQKEFKRFYPNNDLGAQVLGYVGSDDAGLGGLELKFDDEMHGAPGHMLTALDAKRHVMDSAEREPLPGENLVLSIDANIQYMAERALDAQMEKVKAAHGTVVVQDPHTGQVLALAISPRFNPNDQKHMDSSVLQNLAVSDVYEPGSTFKLVAYSAAIDSAGVEPTDIVDCQGGAMTMFGRTLHDDKSDHFGRVTVQYALEHSSDVGAAKMALKVGNQKFYEYMRGFGFGDRSGIELPSETRGLLQAPKKWGATSILSMAIGQEVGVTPVQLVSMVSAIANGGVYIPPRILLQSTDEMKGDPRLQPAAYRPANQLPANLPEGSRRVISEMTSAKMRKILWGTVTEGTGSQAKLNGYTSAGKTGTAQKIDVATHTYSHTKLVASFAGFAPVSNPAISIAVVIDTPTLGTRYGGTTSAPVFAEVAQQVLEYLGVPHDQPLTKTKNVPPPVEEAVTSEPDDLNAMFAEVNNLPADDPLHAANAPAPQQQSALPAPAPTPSRSENALKLLPAKVLAAFKANGGTSSTMPDAAGGQTAALHAPVVKPAVQNLERGAVIVDSSKRVAVPSFDGNGLRTVVEQASAIGLRVEPVGSGLAREQVPAAGTMVPVGTQVVVRFTR</sequence>
<dbReference type="STRING" id="474950.SAMN05421771_1935"/>
<evidence type="ECO:0000259" key="6">
    <source>
        <dbReference type="PROSITE" id="PS51178"/>
    </source>
</evidence>
<dbReference type="SUPFAM" id="SSF54184">
    <property type="entry name" value="Penicillin-binding protein 2x (pbp-2x), c-terminal domain"/>
    <property type="match status" value="1"/>
</dbReference>
<name>A0A1I6M6B3_9BACT</name>
<dbReference type="SUPFAM" id="SSF56519">
    <property type="entry name" value="Penicillin binding protein dimerisation domain"/>
    <property type="match status" value="1"/>
</dbReference>